<protein>
    <submittedName>
        <fullName evidence="1">Uncharacterized protein</fullName>
    </submittedName>
</protein>
<organism evidence="1 2">
    <name type="scientific">Mycobacterium paragordonae</name>
    <dbReference type="NCBI Taxonomy" id="1389713"/>
    <lineage>
        <taxon>Bacteria</taxon>
        <taxon>Bacillati</taxon>
        <taxon>Actinomycetota</taxon>
        <taxon>Actinomycetes</taxon>
        <taxon>Mycobacteriales</taxon>
        <taxon>Mycobacteriaceae</taxon>
        <taxon>Mycobacterium</taxon>
    </lineage>
</organism>
<sequence length="60" mass="6841">MKLRFTVLGFEIAAWELQDLHSKADAAEAVVHEVEKHGMKLTGRVVDRFSTAWMKAWVAK</sequence>
<comment type="caution">
    <text evidence="1">The sequence shown here is derived from an EMBL/GenBank/DDBJ whole genome shotgun (WGS) entry which is preliminary data.</text>
</comment>
<dbReference type="AlphaFoldDB" id="A0AAJ1RZF0"/>
<gene>
    <name evidence="1" type="ORF">QXL92_02725</name>
</gene>
<evidence type="ECO:0000313" key="1">
    <source>
        <dbReference type="EMBL" id="MDP7733672.1"/>
    </source>
</evidence>
<name>A0AAJ1RZF0_9MYCO</name>
<dbReference type="RefSeq" id="WP_306254605.1">
    <property type="nucleotide sequence ID" value="NZ_JAUFSA010000001.1"/>
</dbReference>
<evidence type="ECO:0000313" key="2">
    <source>
        <dbReference type="Proteomes" id="UP001229081"/>
    </source>
</evidence>
<dbReference type="EMBL" id="JAUFSA010000001">
    <property type="protein sequence ID" value="MDP7733672.1"/>
    <property type="molecule type" value="Genomic_DNA"/>
</dbReference>
<proteinExistence type="predicted"/>
<dbReference type="Proteomes" id="UP001229081">
    <property type="component" value="Unassembled WGS sequence"/>
</dbReference>
<accession>A0AAJ1RZF0</accession>
<reference evidence="1" key="1">
    <citation type="submission" date="2023-06" db="EMBL/GenBank/DDBJ databases">
        <title>Identification of two novel mycobacterium reveal diversities and complexities of Mycobacterium gordonae clade.</title>
        <authorList>
            <person name="Matsumoto Y."/>
            <person name="Nakamura S."/>
            <person name="Motooka D."/>
            <person name="Fukushima K."/>
        </authorList>
    </citation>
    <scope>NUCLEOTIDE SEQUENCE</scope>
    <source>
        <strain evidence="1">TY812</strain>
    </source>
</reference>